<accession>A0A0R1RGK2</accession>
<dbReference type="Pfam" id="PF00535">
    <property type="entry name" value="Glycos_transf_2"/>
    <property type="match status" value="1"/>
</dbReference>
<dbReference type="STRING" id="1114972.FD35_GL001328"/>
<keyword evidence="2" id="KW-0328">Glycosyltransferase</keyword>
<dbReference type="SUPFAM" id="SSF53448">
    <property type="entry name" value="Nucleotide-diphospho-sugar transferases"/>
    <property type="match status" value="1"/>
</dbReference>
<evidence type="ECO:0000259" key="5">
    <source>
        <dbReference type="Pfam" id="PF00535"/>
    </source>
</evidence>
<gene>
    <name evidence="6" type="ORF">FD35_GL001328</name>
</gene>
<dbReference type="EMBL" id="AZFF01000021">
    <property type="protein sequence ID" value="KRL53333.1"/>
    <property type="molecule type" value="Genomic_DNA"/>
</dbReference>
<dbReference type="Proteomes" id="UP000051999">
    <property type="component" value="Unassembled WGS sequence"/>
</dbReference>
<dbReference type="PANTHER" id="PTHR43630:SF1">
    <property type="entry name" value="POLY-BETA-1,6-N-ACETYL-D-GLUCOSAMINE SYNTHASE"/>
    <property type="match status" value="1"/>
</dbReference>
<keyword evidence="7" id="KW-1185">Reference proteome</keyword>
<organism evidence="6 7">
    <name type="scientific">Furfurilactobacillus rossiae DSM 15814</name>
    <dbReference type="NCBI Taxonomy" id="1114972"/>
    <lineage>
        <taxon>Bacteria</taxon>
        <taxon>Bacillati</taxon>
        <taxon>Bacillota</taxon>
        <taxon>Bacilli</taxon>
        <taxon>Lactobacillales</taxon>
        <taxon>Lactobacillaceae</taxon>
        <taxon>Furfurilactobacillus</taxon>
    </lineage>
</organism>
<keyword evidence="4" id="KW-1133">Transmembrane helix</keyword>
<keyword evidence="4" id="KW-0812">Transmembrane</keyword>
<dbReference type="RefSeq" id="WP_017262993.1">
    <property type="nucleotide sequence ID" value="NZ_AUAW01000010.1"/>
</dbReference>
<name>A0A0R1RGK2_9LACO</name>
<evidence type="ECO:0000313" key="7">
    <source>
        <dbReference type="Proteomes" id="UP000051999"/>
    </source>
</evidence>
<evidence type="ECO:0000256" key="1">
    <source>
        <dbReference type="ARBA" id="ARBA00006739"/>
    </source>
</evidence>
<feature type="domain" description="Glycosyltransferase 2-like" evidence="5">
    <location>
        <begin position="48"/>
        <end position="219"/>
    </location>
</feature>
<evidence type="ECO:0000256" key="2">
    <source>
        <dbReference type="ARBA" id="ARBA00022676"/>
    </source>
</evidence>
<protein>
    <submittedName>
        <fullName evidence="6">PgaC protein</fullName>
    </submittedName>
</protein>
<evidence type="ECO:0000313" key="6">
    <source>
        <dbReference type="EMBL" id="KRL53333.1"/>
    </source>
</evidence>
<dbReference type="AlphaFoldDB" id="A0A0R1RGK2"/>
<comment type="similarity">
    <text evidence="1">Belongs to the glycosyltransferase 2 family.</text>
</comment>
<evidence type="ECO:0000256" key="4">
    <source>
        <dbReference type="SAM" id="Phobius"/>
    </source>
</evidence>
<dbReference type="CDD" id="cd06423">
    <property type="entry name" value="CESA_like"/>
    <property type="match status" value="1"/>
</dbReference>
<dbReference type="PANTHER" id="PTHR43630">
    <property type="entry name" value="POLY-BETA-1,6-N-ACETYL-D-GLUCOSAMINE SYNTHASE"/>
    <property type="match status" value="1"/>
</dbReference>
<dbReference type="InterPro" id="IPR029044">
    <property type="entry name" value="Nucleotide-diphossugar_trans"/>
</dbReference>
<keyword evidence="4" id="KW-0472">Membrane</keyword>
<feature type="transmembrane region" description="Helical" evidence="4">
    <location>
        <begin position="294"/>
        <end position="318"/>
    </location>
</feature>
<dbReference type="InterPro" id="IPR001173">
    <property type="entry name" value="Glyco_trans_2-like"/>
</dbReference>
<feature type="transmembrane region" description="Helical" evidence="4">
    <location>
        <begin position="369"/>
        <end position="389"/>
    </location>
</feature>
<dbReference type="GO" id="GO:0016757">
    <property type="term" value="F:glycosyltransferase activity"/>
    <property type="evidence" value="ECO:0007669"/>
    <property type="project" value="UniProtKB-KW"/>
</dbReference>
<dbReference type="Gene3D" id="3.90.550.10">
    <property type="entry name" value="Spore Coat Polysaccharide Biosynthesis Protein SpsA, Chain A"/>
    <property type="match status" value="1"/>
</dbReference>
<dbReference type="OrthoDB" id="9766299at2"/>
<dbReference type="PATRIC" id="fig|1114972.6.peg.1346"/>
<sequence length="404" mass="45579">MNLISTYVILYPVIVSIIWIISSIFFSIQQRTVPLVNQPTGQPDDLVSVLILAHNEGTTLSGVVESVAALSYLHIELILIDDGSDDNTFDVMQKLARQYAKRCDIKLVPLMPNRGKANALNEGAKQAHGKFLLCLDADCYVDADVLQPMLARFYDNRNLGAVAGKPIVRNRTSLLGRLELLEYIGVIDIIKRGQAFITGHITTVSGVVVAYRREALADVGWWNPQALTEDIDITWRLYQHQWQVSYCPDAVAWILVPEHVGALIHQRQRWARGGFEVLWRNKGMLLRGPLSAQWLLLDMVLSDTWALACAFVLLFYVFTIAFTQTLIMDGVVLFLLVLISIIQFLIGFADSKQSDFITWQDLLLLPVYIIFYWFINLVSCLSALASFFLDPHHAGTWRSPDRGL</sequence>
<proteinExistence type="inferred from homology"/>
<reference evidence="6 7" key="1">
    <citation type="journal article" date="2015" name="Genome Announc.">
        <title>Expanding the biotechnology potential of lactobacilli through comparative genomics of 213 strains and associated genera.</title>
        <authorList>
            <person name="Sun Z."/>
            <person name="Harris H.M."/>
            <person name="McCann A."/>
            <person name="Guo C."/>
            <person name="Argimon S."/>
            <person name="Zhang W."/>
            <person name="Yang X."/>
            <person name="Jeffery I.B."/>
            <person name="Cooney J.C."/>
            <person name="Kagawa T.F."/>
            <person name="Liu W."/>
            <person name="Song Y."/>
            <person name="Salvetti E."/>
            <person name="Wrobel A."/>
            <person name="Rasinkangas P."/>
            <person name="Parkhill J."/>
            <person name="Rea M.C."/>
            <person name="O'Sullivan O."/>
            <person name="Ritari J."/>
            <person name="Douillard F.P."/>
            <person name="Paul Ross R."/>
            <person name="Yang R."/>
            <person name="Briner A.E."/>
            <person name="Felis G.E."/>
            <person name="de Vos W.M."/>
            <person name="Barrangou R."/>
            <person name="Klaenhammer T.R."/>
            <person name="Caufield P.W."/>
            <person name="Cui Y."/>
            <person name="Zhang H."/>
            <person name="O'Toole P.W."/>
        </authorList>
    </citation>
    <scope>NUCLEOTIDE SEQUENCE [LARGE SCALE GENOMIC DNA]</scope>
    <source>
        <strain evidence="6 7">DSM 15814</strain>
    </source>
</reference>
<comment type="caution">
    <text evidence="6">The sequence shown here is derived from an EMBL/GenBank/DDBJ whole genome shotgun (WGS) entry which is preliminary data.</text>
</comment>
<dbReference type="eggNOG" id="COG1215">
    <property type="taxonomic scope" value="Bacteria"/>
</dbReference>
<feature type="transmembrane region" description="Helical" evidence="4">
    <location>
        <begin position="330"/>
        <end position="349"/>
    </location>
</feature>
<evidence type="ECO:0000256" key="3">
    <source>
        <dbReference type="ARBA" id="ARBA00022679"/>
    </source>
</evidence>
<feature type="transmembrane region" description="Helical" evidence="4">
    <location>
        <begin position="7"/>
        <end position="28"/>
    </location>
</feature>
<keyword evidence="3" id="KW-0808">Transferase</keyword>